<sequence>MTIYRDRPPAWLNEEMERLTAQVQEALRSSGDLITAGEEAQQQVAEANETALCSQGMVDELNRHVQTALSEVSEARNSLNQSRHLAVDGADRLHKAGQELTTIHSRVQEAAAITTDLQDHALQLNGMISAIDIIAGQTKLLALNATIEAARAGEAGRGFSVVAEEVGKLASKSRETAQQVSAALRQIQQNSFHAAQVMFEGSQGIHQGLTSVNQVQATLHSVVEQVASSVGRLERSHENVQSLDLGIGAVQQIAQEVAEVIARCAHTLGDSINVSQLQGQVMEQLLQMLLDVQSRCQHCPIHTKGDEQNALSA</sequence>
<dbReference type="GO" id="GO:0007165">
    <property type="term" value="P:signal transduction"/>
    <property type="evidence" value="ECO:0007669"/>
    <property type="project" value="UniProtKB-KW"/>
</dbReference>
<dbReference type="Gene3D" id="1.10.287.950">
    <property type="entry name" value="Methyl-accepting chemotaxis protein"/>
    <property type="match status" value="1"/>
</dbReference>
<evidence type="ECO:0000313" key="4">
    <source>
        <dbReference type="EMBL" id="MZP44071.1"/>
    </source>
</evidence>
<dbReference type="PANTHER" id="PTHR32089:SF112">
    <property type="entry name" value="LYSOZYME-LIKE PROTEIN-RELATED"/>
    <property type="match status" value="1"/>
</dbReference>
<dbReference type="PROSITE" id="PS50111">
    <property type="entry name" value="CHEMOTAXIS_TRANSDUC_2"/>
    <property type="match status" value="1"/>
</dbReference>
<evidence type="ECO:0000313" key="5">
    <source>
        <dbReference type="Proteomes" id="UP000471031"/>
    </source>
</evidence>
<evidence type="ECO:0000259" key="3">
    <source>
        <dbReference type="PROSITE" id="PS50111"/>
    </source>
</evidence>
<dbReference type="RefSeq" id="WP_161262639.1">
    <property type="nucleotide sequence ID" value="NZ_JAFBDC010000011.1"/>
</dbReference>
<gene>
    <name evidence="4" type="ORF">GTO89_13615</name>
</gene>
<dbReference type="InterPro" id="IPR004089">
    <property type="entry name" value="MCPsignal_dom"/>
</dbReference>
<name>A0A845LET3_HELGE</name>
<protein>
    <submittedName>
        <fullName evidence="4">Chemotaxis protein</fullName>
    </submittedName>
</protein>
<dbReference type="AlphaFoldDB" id="A0A845LET3"/>
<organism evidence="4 5">
    <name type="scientific">Heliomicrobium gestii</name>
    <name type="common">Heliobacterium gestii</name>
    <dbReference type="NCBI Taxonomy" id="2699"/>
    <lineage>
        <taxon>Bacteria</taxon>
        <taxon>Bacillati</taxon>
        <taxon>Bacillota</taxon>
        <taxon>Clostridia</taxon>
        <taxon>Eubacteriales</taxon>
        <taxon>Heliobacteriaceae</taxon>
        <taxon>Heliomicrobium</taxon>
    </lineage>
</organism>
<reference evidence="4 5" key="1">
    <citation type="submission" date="2020-01" db="EMBL/GenBank/DDBJ databases">
        <title>Whole genome sequence of Heliobacterium gestii DSM 11169.</title>
        <authorList>
            <person name="Kyndt J.A."/>
            <person name="Meyer T.E."/>
        </authorList>
    </citation>
    <scope>NUCLEOTIDE SEQUENCE [LARGE SCALE GENOMIC DNA]</scope>
    <source>
        <strain evidence="4 5">DSM 11169</strain>
    </source>
</reference>
<comment type="caution">
    <text evidence="4">The sequence shown here is derived from an EMBL/GenBank/DDBJ whole genome shotgun (WGS) entry which is preliminary data.</text>
</comment>
<dbReference type="EMBL" id="WXEX01000012">
    <property type="protein sequence ID" value="MZP44071.1"/>
    <property type="molecule type" value="Genomic_DNA"/>
</dbReference>
<dbReference type="SUPFAM" id="SSF58104">
    <property type="entry name" value="Methyl-accepting chemotaxis protein (MCP) signaling domain"/>
    <property type="match status" value="1"/>
</dbReference>
<dbReference type="OrthoDB" id="1786457at2"/>
<dbReference type="Proteomes" id="UP000471031">
    <property type="component" value="Unassembled WGS sequence"/>
</dbReference>
<feature type="domain" description="Methyl-accepting transducer" evidence="3">
    <location>
        <begin position="22"/>
        <end position="261"/>
    </location>
</feature>
<dbReference type="SMART" id="SM00283">
    <property type="entry name" value="MA"/>
    <property type="match status" value="1"/>
</dbReference>
<keyword evidence="1 2" id="KW-0807">Transducer</keyword>
<dbReference type="GO" id="GO:0016020">
    <property type="term" value="C:membrane"/>
    <property type="evidence" value="ECO:0007669"/>
    <property type="project" value="InterPro"/>
</dbReference>
<evidence type="ECO:0000256" key="1">
    <source>
        <dbReference type="ARBA" id="ARBA00023224"/>
    </source>
</evidence>
<keyword evidence="5" id="KW-1185">Reference proteome</keyword>
<accession>A0A845LET3</accession>
<proteinExistence type="predicted"/>
<evidence type="ECO:0000256" key="2">
    <source>
        <dbReference type="PROSITE-ProRule" id="PRU00284"/>
    </source>
</evidence>
<dbReference type="Pfam" id="PF00015">
    <property type="entry name" value="MCPsignal"/>
    <property type="match status" value="1"/>
</dbReference>
<dbReference type="PANTHER" id="PTHR32089">
    <property type="entry name" value="METHYL-ACCEPTING CHEMOTAXIS PROTEIN MCPB"/>
    <property type="match status" value="1"/>
</dbReference>